<proteinExistence type="inferred from homology"/>
<dbReference type="InterPro" id="IPR008978">
    <property type="entry name" value="HSP20-like_chaperone"/>
</dbReference>
<dbReference type="InterPro" id="IPR002068">
    <property type="entry name" value="A-crystallin/Hsp20_dom"/>
</dbReference>
<dbReference type="Pfam" id="PF00011">
    <property type="entry name" value="HSP20"/>
    <property type="match status" value="1"/>
</dbReference>
<dbReference type="EMBL" id="VRLW01000001">
    <property type="protein sequence ID" value="KAA1262070.1"/>
    <property type="molecule type" value="Genomic_DNA"/>
</dbReference>
<comment type="caution">
    <text evidence="4">The sequence shown here is derived from an EMBL/GenBank/DDBJ whole genome shotgun (WGS) entry which is preliminary data.</text>
</comment>
<keyword evidence="5" id="KW-1185">Reference proteome</keyword>
<dbReference type="CDD" id="cd06464">
    <property type="entry name" value="ACD_sHsps-like"/>
    <property type="match status" value="1"/>
</dbReference>
<feature type="domain" description="SHSP" evidence="3">
    <location>
        <begin position="34"/>
        <end position="145"/>
    </location>
</feature>
<protein>
    <submittedName>
        <fullName evidence="4">Spore protein SP21</fullName>
    </submittedName>
</protein>
<evidence type="ECO:0000259" key="3">
    <source>
        <dbReference type="PROSITE" id="PS01031"/>
    </source>
</evidence>
<dbReference type="RefSeq" id="WP_068261776.1">
    <property type="nucleotide sequence ID" value="NZ_LWSK01000028.1"/>
</dbReference>
<gene>
    <name evidence="4" type="primary">hspA</name>
    <name evidence="4" type="ORF">LF1_46310</name>
</gene>
<evidence type="ECO:0000256" key="2">
    <source>
        <dbReference type="RuleBase" id="RU003616"/>
    </source>
</evidence>
<comment type="similarity">
    <text evidence="1 2">Belongs to the small heat shock protein (HSP20) family.</text>
</comment>
<dbReference type="OrthoDB" id="267530at2"/>
<dbReference type="PANTHER" id="PTHR11527">
    <property type="entry name" value="HEAT-SHOCK PROTEIN 20 FAMILY MEMBER"/>
    <property type="match status" value="1"/>
</dbReference>
<dbReference type="InterPro" id="IPR031107">
    <property type="entry name" value="Small_HSP"/>
</dbReference>
<accession>A0A5B1CQZ9</accession>
<dbReference type="AlphaFoldDB" id="A0A5B1CQZ9"/>
<evidence type="ECO:0000313" key="4">
    <source>
        <dbReference type="EMBL" id="KAA1262070.1"/>
    </source>
</evidence>
<dbReference type="Proteomes" id="UP000322699">
    <property type="component" value="Unassembled WGS sequence"/>
</dbReference>
<evidence type="ECO:0000256" key="1">
    <source>
        <dbReference type="PROSITE-ProRule" id="PRU00285"/>
    </source>
</evidence>
<sequence length="145" mass="16519">MNNQTRTFANQALDAVGHDLEGLFDQLFSPANGAKRRSWAPPVSVWEEEGLFGVDIELPGVSMDDVEVTFDKGQLKIEAKRERPDHEGRSYRHDERVWGEMSRSIKVPDTVDSETIQASYSQGQLQVRLQKRPEVLPRKIEVKVD</sequence>
<name>A0A5B1CQZ9_9BACT</name>
<dbReference type="SUPFAM" id="SSF49764">
    <property type="entry name" value="HSP20-like chaperones"/>
    <property type="match status" value="1"/>
</dbReference>
<dbReference type="PROSITE" id="PS01031">
    <property type="entry name" value="SHSP"/>
    <property type="match status" value="1"/>
</dbReference>
<reference evidence="4 5" key="1">
    <citation type="submission" date="2019-08" db="EMBL/GenBank/DDBJ databases">
        <title>Deep-cultivation of Planctomycetes and their phenomic and genomic characterization uncovers novel biology.</title>
        <authorList>
            <person name="Wiegand S."/>
            <person name="Jogler M."/>
            <person name="Boedeker C."/>
            <person name="Pinto D."/>
            <person name="Vollmers J."/>
            <person name="Rivas-Marin E."/>
            <person name="Kohn T."/>
            <person name="Peeters S.H."/>
            <person name="Heuer A."/>
            <person name="Rast P."/>
            <person name="Oberbeckmann S."/>
            <person name="Bunk B."/>
            <person name="Jeske O."/>
            <person name="Meyerdierks A."/>
            <person name="Storesund J.E."/>
            <person name="Kallscheuer N."/>
            <person name="Luecker S."/>
            <person name="Lage O.M."/>
            <person name="Pohl T."/>
            <person name="Merkel B.J."/>
            <person name="Hornburger P."/>
            <person name="Mueller R.-W."/>
            <person name="Bruemmer F."/>
            <person name="Labrenz M."/>
            <person name="Spormann A.M."/>
            <person name="Op Den Camp H."/>
            <person name="Overmann J."/>
            <person name="Amann R."/>
            <person name="Jetten M.S.M."/>
            <person name="Mascher T."/>
            <person name="Medema M.H."/>
            <person name="Devos D.P."/>
            <person name="Kaster A.-K."/>
            <person name="Ovreas L."/>
            <person name="Rohde M."/>
            <person name="Galperin M.Y."/>
            <person name="Jogler C."/>
        </authorList>
    </citation>
    <scope>NUCLEOTIDE SEQUENCE [LARGE SCALE GENOMIC DNA]</scope>
    <source>
        <strain evidence="4 5">LF1</strain>
    </source>
</reference>
<organism evidence="4 5">
    <name type="scientific">Rubripirellula obstinata</name>
    <dbReference type="NCBI Taxonomy" id="406547"/>
    <lineage>
        <taxon>Bacteria</taxon>
        <taxon>Pseudomonadati</taxon>
        <taxon>Planctomycetota</taxon>
        <taxon>Planctomycetia</taxon>
        <taxon>Pirellulales</taxon>
        <taxon>Pirellulaceae</taxon>
        <taxon>Rubripirellula</taxon>
    </lineage>
</organism>
<dbReference type="Gene3D" id="2.60.40.790">
    <property type="match status" value="1"/>
</dbReference>
<evidence type="ECO:0000313" key="5">
    <source>
        <dbReference type="Proteomes" id="UP000322699"/>
    </source>
</evidence>